<keyword evidence="1" id="KW-1133">Transmembrane helix</keyword>
<organism evidence="2 3">
    <name type="scientific">Novacetimonas hansenii</name>
    <name type="common">Komagataeibacter hansenii</name>
    <dbReference type="NCBI Taxonomy" id="436"/>
    <lineage>
        <taxon>Bacteria</taxon>
        <taxon>Pseudomonadati</taxon>
        <taxon>Pseudomonadota</taxon>
        <taxon>Alphaproteobacteria</taxon>
        <taxon>Acetobacterales</taxon>
        <taxon>Acetobacteraceae</taxon>
        <taxon>Novacetimonas</taxon>
    </lineage>
</organism>
<name>A0ABQ0SH29_NOVHA</name>
<dbReference type="Proteomes" id="UP000319478">
    <property type="component" value="Unassembled WGS sequence"/>
</dbReference>
<accession>A0ABQ0SH29</accession>
<evidence type="ECO:0000313" key="2">
    <source>
        <dbReference type="EMBL" id="GEC64581.1"/>
    </source>
</evidence>
<gene>
    <name evidence="2" type="ORF">GHA01_24300</name>
</gene>
<keyword evidence="1" id="KW-0472">Membrane</keyword>
<feature type="transmembrane region" description="Helical" evidence="1">
    <location>
        <begin position="12"/>
        <end position="32"/>
    </location>
</feature>
<comment type="caution">
    <text evidence="2">The sequence shown here is derived from an EMBL/GenBank/DDBJ whole genome shotgun (WGS) entry which is preliminary data.</text>
</comment>
<evidence type="ECO:0000313" key="3">
    <source>
        <dbReference type="Proteomes" id="UP000319478"/>
    </source>
</evidence>
<reference evidence="2 3" key="1">
    <citation type="submission" date="2019-06" db="EMBL/GenBank/DDBJ databases">
        <title>Whole genome shotgun sequence of Komagataeibacter hansenii NBRC 14820.</title>
        <authorList>
            <person name="Hosoyama A."/>
            <person name="Uohara A."/>
            <person name="Ohji S."/>
            <person name="Ichikawa N."/>
        </authorList>
    </citation>
    <scope>NUCLEOTIDE SEQUENCE [LARGE SCALE GENOMIC DNA]</scope>
    <source>
        <strain evidence="2 3">NBRC 14820</strain>
    </source>
</reference>
<evidence type="ECO:0008006" key="4">
    <source>
        <dbReference type="Google" id="ProtNLM"/>
    </source>
</evidence>
<keyword evidence="3" id="KW-1185">Reference proteome</keyword>
<evidence type="ECO:0000256" key="1">
    <source>
        <dbReference type="SAM" id="Phobius"/>
    </source>
</evidence>
<dbReference type="EMBL" id="BJNN01000127">
    <property type="protein sequence ID" value="GEC64581.1"/>
    <property type="molecule type" value="Genomic_DNA"/>
</dbReference>
<keyword evidence="1" id="KW-0812">Transmembrane</keyword>
<feature type="transmembrane region" description="Helical" evidence="1">
    <location>
        <begin position="44"/>
        <end position="65"/>
    </location>
</feature>
<proteinExistence type="predicted"/>
<protein>
    <recommendedName>
        <fullName evidence="4">Phage abortive infection protein</fullName>
    </recommendedName>
</protein>
<sequence>MNFKTIKNVVRIISFVLPIILLVCMIAYNLYISGWIQKTNLAPWLSAFVASLALVVSSIISFSSYNISKNSLKISEENSVTSKNSLDVSKRNSTIGLIKDLTSRINDEFSLLKTYYETVSYDMPLKDVEYSKFQVSIKTLLKEINHKKDYLDIFTSYVSSEVFIEISGFELVNNMFSLYERKIKHIRVYGKTKEEIKNDIIDMDNYIMSCKGIFEKSLEITKLFYDVEVNSEFKKSYEKLSKEYFKHKSILEKRLLEVQLTIENYAKLNKAP</sequence>